<sequence length="85" mass="9061">MNPGAMISLILGVIIVVFAVLAMELKNITYAILSLCGFSVAVAVAFFFLNAPYVAVFQLAILAGAVTVLFLVAVMLTRKEEVELP</sequence>
<dbReference type="AlphaFoldDB" id="A0A497F035"/>
<gene>
    <name evidence="2" type="ORF">DRJ26_04020</name>
</gene>
<feature type="transmembrane region" description="Helical" evidence="1">
    <location>
        <begin position="30"/>
        <end position="49"/>
    </location>
</feature>
<dbReference type="Pfam" id="PF00499">
    <property type="entry name" value="Oxidored_q3"/>
    <property type="match status" value="1"/>
</dbReference>
<dbReference type="GO" id="GO:0008137">
    <property type="term" value="F:NADH dehydrogenase (ubiquinone) activity"/>
    <property type="evidence" value="ECO:0007669"/>
    <property type="project" value="InterPro"/>
</dbReference>
<dbReference type="EMBL" id="QMRA01000089">
    <property type="protein sequence ID" value="RLE52954.1"/>
    <property type="molecule type" value="Genomic_DNA"/>
</dbReference>
<feature type="transmembrane region" description="Helical" evidence="1">
    <location>
        <begin position="6"/>
        <end position="23"/>
    </location>
</feature>
<comment type="caution">
    <text evidence="2">The sequence shown here is derived from an EMBL/GenBank/DDBJ whole genome shotgun (WGS) entry which is preliminary data.</text>
</comment>
<name>A0A497F035_9CREN</name>
<protein>
    <submittedName>
        <fullName evidence="2">Short chain dehydrogenase</fullName>
    </submittedName>
</protein>
<keyword evidence="1" id="KW-0812">Transmembrane</keyword>
<keyword evidence="1" id="KW-1133">Transmembrane helix</keyword>
<keyword evidence="1" id="KW-0472">Membrane</keyword>
<dbReference type="Gene3D" id="1.20.120.1200">
    <property type="entry name" value="NADH-ubiquinone/plastoquinone oxidoreductase chain 6, subunit NuoJ"/>
    <property type="match status" value="1"/>
</dbReference>
<accession>A0A497F035</accession>
<dbReference type="GO" id="GO:0005886">
    <property type="term" value="C:plasma membrane"/>
    <property type="evidence" value="ECO:0007669"/>
    <property type="project" value="UniProtKB-SubCell"/>
</dbReference>
<reference evidence="2 3" key="1">
    <citation type="submission" date="2018-06" db="EMBL/GenBank/DDBJ databases">
        <title>Extensive metabolic versatility and redundancy in microbially diverse, dynamic hydrothermal sediments.</title>
        <authorList>
            <person name="Dombrowski N."/>
            <person name="Teske A."/>
            <person name="Baker B.J."/>
        </authorList>
    </citation>
    <scope>NUCLEOTIDE SEQUENCE [LARGE SCALE GENOMIC DNA]</scope>
    <source>
        <strain evidence="2">B20_G2</strain>
    </source>
</reference>
<evidence type="ECO:0000256" key="1">
    <source>
        <dbReference type="SAM" id="Phobius"/>
    </source>
</evidence>
<organism evidence="2 3">
    <name type="scientific">Thermoproteota archaeon</name>
    <dbReference type="NCBI Taxonomy" id="2056631"/>
    <lineage>
        <taxon>Archaea</taxon>
        <taxon>Thermoproteota</taxon>
    </lineage>
</organism>
<evidence type="ECO:0000313" key="2">
    <source>
        <dbReference type="EMBL" id="RLE52954.1"/>
    </source>
</evidence>
<evidence type="ECO:0000313" key="3">
    <source>
        <dbReference type="Proteomes" id="UP000269499"/>
    </source>
</evidence>
<dbReference type="Proteomes" id="UP000269499">
    <property type="component" value="Unassembled WGS sequence"/>
</dbReference>
<feature type="transmembrane region" description="Helical" evidence="1">
    <location>
        <begin position="55"/>
        <end position="76"/>
    </location>
</feature>
<proteinExistence type="predicted"/>
<dbReference type="InterPro" id="IPR042106">
    <property type="entry name" value="Nuo/plastoQ_OxRdtase_6_NuoJ"/>
</dbReference>
<dbReference type="InterPro" id="IPR001457">
    <property type="entry name" value="NADH_UbQ/plastoQ_OxRdtase_su6"/>
</dbReference>